<dbReference type="RefSeq" id="XP_007861954.1">
    <property type="nucleotide sequence ID" value="XM_007863763.1"/>
</dbReference>
<reference evidence="1 2" key="1">
    <citation type="journal article" date="2012" name="Science">
        <title>The Paleozoic origin of enzymatic lignin decomposition reconstructed from 31 fungal genomes.</title>
        <authorList>
            <person name="Floudas D."/>
            <person name="Binder M."/>
            <person name="Riley R."/>
            <person name="Barry K."/>
            <person name="Blanchette R.A."/>
            <person name="Henrissat B."/>
            <person name="Martinez A.T."/>
            <person name="Otillar R."/>
            <person name="Spatafora J.W."/>
            <person name="Yadav J.S."/>
            <person name="Aerts A."/>
            <person name="Benoit I."/>
            <person name="Boyd A."/>
            <person name="Carlson A."/>
            <person name="Copeland A."/>
            <person name="Coutinho P.M."/>
            <person name="de Vries R.P."/>
            <person name="Ferreira P."/>
            <person name="Findley K."/>
            <person name="Foster B."/>
            <person name="Gaskell J."/>
            <person name="Glotzer D."/>
            <person name="Gorecki P."/>
            <person name="Heitman J."/>
            <person name="Hesse C."/>
            <person name="Hori C."/>
            <person name="Igarashi K."/>
            <person name="Jurgens J.A."/>
            <person name="Kallen N."/>
            <person name="Kersten P."/>
            <person name="Kohler A."/>
            <person name="Kuees U."/>
            <person name="Kumar T.K.A."/>
            <person name="Kuo A."/>
            <person name="LaButti K."/>
            <person name="Larrondo L.F."/>
            <person name="Lindquist E."/>
            <person name="Ling A."/>
            <person name="Lombard V."/>
            <person name="Lucas S."/>
            <person name="Lundell T."/>
            <person name="Martin R."/>
            <person name="McLaughlin D.J."/>
            <person name="Morgenstern I."/>
            <person name="Morin E."/>
            <person name="Murat C."/>
            <person name="Nagy L.G."/>
            <person name="Nolan M."/>
            <person name="Ohm R.A."/>
            <person name="Patyshakuliyeva A."/>
            <person name="Rokas A."/>
            <person name="Ruiz-Duenas F.J."/>
            <person name="Sabat G."/>
            <person name="Salamov A."/>
            <person name="Samejima M."/>
            <person name="Schmutz J."/>
            <person name="Slot J.C."/>
            <person name="St John F."/>
            <person name="Stenlid J."/>
            <person name="Sun H."/>
            <person name="Sun S."/>
            <person name="Syed K."/>
            <person name="Tsang A."/>
            <person name="Wiebenga A."/>
            <person name="Young D."/>
            <person name="Pisabarro A."/>
            <person name="Eastwood D.C."/>
            <person name="Martin F."/>
            <person name="Cullen D."/>
            <person name="Grigoriev I.V."/>
            <person name="Hibbett D.S."/>
        </authorList>
    </citation>
    <scope>NUCLEOTIDE SEQUENCE [LARGE SCALE GENOMIC DNA]</scope>
    <source>
        <strain evidence="1 2">ATCC 11539</strain>
    </source>
</reference>
<dbReference type="KEGG" id="gtr:GLOTRDRAFT_90590"/>
<evidence type="ECO:0000313" key="1">
    <source>
        <dbReference type="EMBL" id="EPQ58800.1"/>
    </source>
</evidence>
<accession>S7RVH5</accession>
<dbReference type="EMBL" id="KB469297">
    <property type="protein sequence ID" value="EPQ58800.1"/>
    <property type="molecule type" value="Genomic_DNA"/>
</dbReference>
<evidence type="ECO:0000313" key="2">
    <source>
        <dbReference type="Proteomes" id="UP000030669"/>
    </source>
</evidence>
<organism evidence="1 2">
    <name type="scientific">Gloeophyllum trabeum (strain ATCC 11539 / FP-39264 / Madison 617)</name>
    <name type="common">Brown rot fungus</name>
    <dbReference type="NCBI Taxonomy" id="670483"/>
    <lineage>
        <taxon>Eukaryota</taxon>
        <taxon>Fungi</taxon>
        <taxon>Dikarya</taxon>
        <taxon>Basidiomycota</taxon>
        <taxon>Agaricomycotina</taxon>
        <taxon>Agaricomycetes</taxon>
        <taxon>Gloeophyllales</taxon>
        <taxon>Gloeophyllaceae</taxon>
        <taxon>Gloeophyllum</taxon>
    </lineage>
</organism>
<name>S7RVH5_GLOTA</name>
<dbReference type="HOGENOM" id="CLU_1209939_0_0_1"/>
<dbReference type="AlphaFoldDB" id="S7RVH5"/>
<protein>
    <submittedName>
        <fullName evidence="1">Uncharacterized protein</fullName>
    </submittedName>
</protein>
<dbReference type="Proteomes" id="UP000030669">
    <property type="component" value="Unassembled WGS sequence"/>
</dbReference>
<keyword evidence="2" id="KW-1185">Reference proteome</keyword>
<dbReference type="GeneID" id="19309261"/>
<sequence length="229" mass="25527">MALLLHPTSTAVQALLKAGDKALANIWPQNQLIRQVMTNNNEEKTRMQIPDIGLVVRKLAVMHRGFIRTVNWTLLVVVENKGIPLKQRHGTLASLLDFIDAKITVMECQVMTQVQYAFKAGVESLDTIVAYACIGEFWKLFAFQKSDLSPLSSNEDENYHPDSDLSGDEQGMQQIIPQTAYASTRVLCLLRADGTPADSDIAEGWYLAKRNNLNLMNSIAEVEVIPNQV</sequence>
<proteinExistence type="predicted"/>
<gene>
    <name evidence="1" type="ORF">GLOTRDRAFT_90590</name>
</gene>